<dbReference type="SUPFAM" id="SSF48403">
    <property type="entry name" value="Ankyrin repeat"/>
    <property type="match status" value="1"/>
</dbReference>
<dbReference type="PROSITE" id="PS50088">
    <property type="entry name" value="ANK_REPEAT"/>
    <property type="match status" value="3"/>
</dbReference>
<dbReference type="InterPro" id="IPR056884">
    <property type="entry name" value="NPHP3-like_N"/>
</dbReference>
<keyword evidence="3" id="KW-0732">Signal</keyword>
<dbReference type="PANTHER" id="PTHR10039">
    <property type="entry name" value="AMELOGENIN"/>
    <property type="match status" value="1"/>
</dbReference>
<evidence type="ECO:0000256" key="2">
    <source>
        <dbReference type="PROSITE-ProRule" id="PRU00023"/>
    </source>
</evidence>
<dbReference type="InterPro" id="IPR002110">
    <property type="entry name" value="Ankyrin_rpt"/>
</dbReference>
<dbReference type="Proteomes" id="UP000799757">
    <property type="component" value="Unassembled WGS sequence"/>
</dbReference>
<keyword evidence="2" id="KW-0040">ANK repeat</keyword>
<name>A0A6A6WSZ8_9PLEO</name>
<dbReference type="PROSITE" id="PS50297">
    <property type="entry name" value="ANK_REP_REGION"/>
    <property type="match status" value="3"/>
</dbReference>
<protein>
    <submittedName>
        <fullName evidence="6">Uncharacterized protein</fullName>
    </submittedName>
</protein>
<dbReference type="Pfam" id="PF24883">
    <property type="entry name" value="NPHP3_N"/>
    <property type="match status" value="1"/>
</dbReference>
<feature type="domain" description="GPI inositol-deacylase winged helix" evidence="4">
    <location>
        <begin position="649"/>
        <end position="734"/>
    </location>
</feature>
<keyword evidence="7" id="KW-1185">Reference proteome</keyword>
<evidence type="ECO:0000259" key="5">
    <source>
        <dbReference type="Pfam" id="PF24883"/>
    </source>
</evidence>
<reference evidence="6" key="1">
    <citation type="journal article" date="2020" name="Stud. Mycol.">
        <title>101 Dothideomycetes genomes: a test case for predicting lifestyles and emergence of pathogens.</title>
        <authorList>
            <person name="Haridas S."/>
            <person name="Albert R."/>
            <person name="Binder M."/>
            <person name="Bloem J."/>
            <person name="Labutti K."/>
            <person name="Salamov A."/>
            <person name="Andreopoulos B."/>
            <person name="Baker S."/>
            <person name="Barry K."/>
            <person name="Bills G."/>
            <person name="Bluhm B."/>
            <person name="Cannon C."/>
            <person name="Castanera R."/>
            <person name="Culley D."/>
            <person name="Daum C."/>
            <person name="Ezra D."/>
            <person name="Gonzalez J."/>
            <person name="Henrissat B."/>
            <person name="Kuo A."/>
            <person name="Liang C."/>
            <person name="Lipzen A."/>
            <person name="Lutzoni F."/>
            <person name="Magnuson J."/>
            <person name="Mondo S."/>
            <person name="Nolan M."/>
            <person name="Ohm R."/>
            <person name="Pangilinan J."/>
            <person name="Park H.-J."/>
            <person name="Ramirez L."/>
            <person name="Alfaro M."/>
            <person name="Sun H."/>
            <person name="Tritt A."/>
            <person name="Yoshinaga Y."/>
            <person name="Zwiers L.-H."/>
            <person name="Turgeon B."/>
            <person name="Goodwin S."/>
            <person name="Spatafora J."/>
            <person name="Crous P."/>
            <person name="Grigoriev I."/>
        </authorList>
    </citation>
    <scope>NUCLEOTIDE SEQUENCE</scope>
    <source>
        <strain evidence="6">CBS 109.77</strain>
    </source>
</reference>
<dbReference type="Pfam" id="PF12796">
    <property type="entry name" value="Ank_2"/>
    <property type="match status" value="1"/>
</dbReference>
<evidence type="ECO:0000256" key="3">
    <source>
        <dbReference type="SAM" id="SignalP"/>
    </source>
</evidence>
<dbReference type="Gene3D" id="1.25.40.20">
    <property type="entry name" value="Ankyrin repeat-containing domain"/>
    <property type="match status" value="2"/>
</dbReference>
<dbReference type="Gene3D" id="3.40.50.300">
    <property type="entry name" value="P-loop containing nucleotide triphosphate hydrolases"/>
    <property type="match status" value="1"/>
</dbReference>
<gene>
    <name evidence="6" type="ORF">K505DRAFT_421894</name>
</gene>
<evidence type="ECO:0000313" key="6">
    <source>
        <dbReference type="EMBL" id="KAF2787256.1"/>
    </source>
</evidence>
<dbReference type="SUPFAM" id="SSF52540">
    <property type="entry name" value="P-loop containing nucleoside triphosphate hydrolases"/>
    <property type="match status" value="1"/>
</dbReference>
<keyword evidence="1" id="KW-0677">Repeat</keyword>
<organism evidence="6 7">
    <name type="scientific">Melanomma pulvis-pyrius CBS 109.77</name>
    <dbReference type="NCBI Taxonomy" id="1314802"/>
    <lineage>
        <taxon>Eukaryota</taxon>
        <taxon>Fungi</taxon>
        <taxon>Dikarya</taxon>
        <taxon>Ascomycota</taxon>
        <taxon>Pezizomycotina</taxon>
        <taxon>Dothideomycetes</taxon>
        <taxon>Pleosporomycetidae</taxon>
        <taxon>Pleosporales</taxon>
        <taxon>Melanommataceae</taxon>
        <taxon>Melanomma</taxon>
    </lineage>
</organism>
<dbReference type="InterPro" id="IPR036770">
    <property type="entry name" value="Ankyrin_rpt-contain_sf"/>
</dbReference>
<dbReference type="PANTHER" id="PTHR10039:SF5">
    <property type="entry name" value="NACHT DOMAIN-CONTAINING PROTEIN"/>
    <property type="match status" value="1"/>
</dbReference>
<proteinExistence type="predicted"/>
<evidence type="ECO:0000259" key="4">
    <source>
        <dbReference type="Pfam" id="PF22939"/>
    </source>
</evidence>
<dbReference type="Pfam" id="PF00023">
    <property type="entry name" value="Ank"/>
    <property type="match status" value="1"/>
</dbReference>
<dbReference type="InterPro" id="IPR029058">
    <property type="entry name" value="AB_hydrolase_fold"/>
</dbReference>
<dbReference type="AlphaFoldDB" id="A0A6A6WSZ8"/>
<feature type="repeat" description="ANK" evidence="2">
    <location>
        <begin position="886"/>
        <end position="918"/>
    </location>
</feature>
<dbReference type="EMBL" id="MU002342">
    <property type="protein sequence ID" value="KAF2787256.1"/>
    <property type="molecule type" value="Genomic_DNA"/>
</dbReference>
<feature type="repeat" description="ANK" evidence="2">
    <location>
        <begin position="919"/>
        <end position="951"/>
    </location>
</feature>
<dbReference type="OrthoDB" id="194358at2759"/>
<accession>A0A6A6WSZ8</accession>
<feature type="chain" id="PRO_5025685026" evidence="3">
    <location>
        <begin position="28"/>
        <end position="990"/>
    </location>
</feature>
<evidence type="ECO:0000256" key="1">
    <source>
        <dbReference type="ARBA" id="ARBA00022737"/>
    </source>
</evidence>
<feature type="signal peptide" evidence="3">
    <location>
        <begin position="1"/>
        <end position="27"/>
    </location>
</feature>
<dbReference type="Pfam" id="PF22939">
    <property type="entry name" value="WHD_GPIID"/>
    <property type="match status" value="1"/>
</dbReference>
<feature type="repeat" description="ANK" evidence="2">
    <location>
        <begin position="952"/>
        <end position="984"/>
    </location>
</feature>
<feature type="domain" description="Nephrocystin 3-like N-terminal" evidence="5">
    <location>
        <begin position="371"/>
        <end position="533"/>
    </location>
</feature>
<evidence type="ECO:0000313" key="7">
    <source>
        <dbReference type="Proteomes" id="UP000799757"/>
    </source>
</evidence>
<dbReference type="SUPFAM" id="SSF53474">
    <property type="entry name" value="alpha/beta-Hydrolases"/>
    <property type="match status" value="1"/>
</dbReference>
<dbReference type="InterPro" id="IPR054471">
    <property type="entry name" value="GPIID_WHD"/>
</dbReference>
<sequence length="990" mass="111779">MASWLSYFWHFLWLLFDWIRHCNLVTAFLFDSSKTHQLISDSQPQSPSSPPPLPRLYPIFPTDGSKGDTTIDIIAVHGIETTSPKTWTAYEQDTDPKGRACYWLQDANMLPSVIPGARIWVFDYNSNYSRNAQTVWIDGLAVTLLECIKNRYDEDFKLRKLVFIGSCFGGVVVAASLEKASHEAEDKRKKAIFDQTAGVIFLGTPLRGTRVATLAGWKNFVFGILGSNQGSSSTILSQLEANSSTLDTLVAEFGKLTKATPTQAGIEIHCFYETLPTQVCNAVSRNSLIKTKEILLVDKVSACLDCHEQIPLPVRHAMMNKYRSPEDPNFKLVSGRIKDVVDKIRPDQLKPGEQACMRALSFHYQDQKDVNRERFLAWRRETSTNLLWVTAGPGCGKSVLSKALIDEGLLHPDNPDNMATSTCYFFFKDDAERGSGVNALRSLLHQLFKQKPYLIQHAMAKYNTDDSNLSFGSLWEILINAVSDPNAGPVVCLLDALDECETATRENLIQRISSFYRASNKTSSKLKFIMTSRPYHELSTTFDVDHLPSIHLDGNEVSKDISKEINLVIKHEISRIGNSRLHPLPAKTQDSLIRNLTELENRTYLWVHLMLQEISKSLESTERSLNQLLQIIPKSVDDAYEKILKRAMDPTQAQRVLRLILAAERPLTLKEMNVALNILKRGQECTSEDDLDLEEEKAFRTKIENLCGLFVSIVDRKIYLIHQTAKEFLTKNNISTSDWTPSCWKQTFTLQDSHLEALKACLLYLRLSEFHDMAVARYDYKLHSQLAQDHPLLSYASINWTFHFQRAGKIDEEWVEETALKLCNTKTKRFLLWFRTFDHHQSYKSELKEESSDLIIASAFGLTSVVRLLVREAGKAGIDADAKDGESRTPLCWAAQKGHKAVVKLLLDAKAKVDAKDKNSSTPLWWAAQNGHEAVVKLLLDAKANVNVKDTLGQTPLHCAAWKGYKAVVKLLLNAKADINAKDEDILTPL</sequence>
<dbReference type="InterPro" id="IPR027417">
    <property type="entry name" value="P-loop_NTPase"/>
</dbReference>
<dbReference type="Gene3D" id="3.40.50.1820">
    <property type="entry name" value="alpha/beta hydrolase"/>
    <property type="match status" value="1"/>
</dbReference>
<dbReference type="SMART" id="SM00248">
    <property type="entry name" value="ANK"/>
    <property type="match status" value="4"/>
</dbReference>